<sequence length="135" mass="15023">MSASDSLPIWDQNPDNDPCLNSRILRFIDYHIGEDKTAEFLSIFGGQKVSIPDRGMSFAKSCFADDIERFGADFFEALAEEFGGSFMTLPVGKSYRARLLKRHGQTINQIASALGVTYQGAEFLLRKSEKPAHVV</sequence>
<keyword evidence="1" id="KW-0614">Plasmid</keyword>
<accession>A0AB33IIT0</accession>
<dbReference type="EMBL" id="AP023412">
    <property type="protein sequence ID" value="BCK77767.1"/>
    <property type="molecule type" value="Genomic_DNA"/>
</dbReference>
<keyword evidence="2" id="KW-1185">Reference proteome</keyword>
<dbReference type="Proteomes" id="UP000516424">
    <property type="component" value="Plasmid pAACEN2"/>
</dbReference>
<organism evidence="1 2">
    <name type="scientific">Acetobacter aceti NBRC 14818</name>
    <dbReference type="NCBI Taxonomy" id="887700"/>
    <lineage>
        <taxon>Bacteria</taxon>
        <taxon>Pseudomonadati</taxon>
        <taxon>Pseudomonadota</taxon>
        <taxon>Alphaproteobacteria</taxon>
        <taxon>Acetobacterales</taxon>
        <taxon>Acetobacteraceae</taxon>
        <taxon>Acetobacter</taxon>
        <taxon>Acetobacter subgen. Acetobacter</taxon>
    </lineage>
</organism>
<protein>
    <recommendedName>
        <fullName evidence="3">Transcriptional regulator</fullName>
    </recommendedName>
</protein>
<gene>
    <name evidence="1" type="ORF">EMQ_P211</name>
</gene>
<dbReference type="AlphaFoldDB" id="A0AB33IIT0"/>
<evidence type="ECO:0008006" key="3">
    <source>
        <dbReference type="Google" id="ProtNLM"/>
    </source>
</evidence>
<geneLocation type="plasmid" evidence="1 2">
    <name>pAACEN2</name>
</geneLocation>
<evidence type="ECO:0000313" key="2">
    <source>
        <dbReference type="Proteomes" id="UP000516424"/>
    </source>
</evidence>
<name>A0AB33IIT0_ACEAC</name>
<proteinExistence type="predicted"/>
<dbReference type="RefSeq" id="WP_010666067.1">
    <property type="nucleotide sequence ID" value="NZ_AP023412.1"/>
</dbReference>
<reference evidence="1 2" key="1">
    <citation type="journal article" date="2011" name="Microbiology">
        <title>Transcriptome response to different carbon sources in Acetobacter aceti.</title>
        <authorList>
            <person name="Sakurai K."/>
            <person name="Arai H."/>
            <person name="Ishii M."/>
            <person name="Igarashi Y."/>
        </authorList>
    </citation>
    <scope>NUCLEOTIDE SEQUENCE [LARGE SCALE GENOMIC DNA]</scope>
    <source>
        <strain evidence="1 2">NBRC 14818</strain>
    </source>
</reference>
<evidence type="ECO:0000313" key="1">
    <source>
        <dbReference type="EMBL" id="BCK77767.1"/>
    </source>
</evidence>